<keyword evidence="1" id="KW-1133">Transmembrane helix</keyword>
<sequence length="295" mass="34584">MIKKIKVFFSSHVWKVTFSFKGFVIKWLSVFSVIWMFINFVDHYMKKAKLPMWDISVWYVLIAGIIIAIWLSRPRLTRTVRLKDKDITITIKVDDMFRQKGSVAIIPTNVWFKLDHVPEASSQVQYKKKFFSNEAEFNSQLESQLIDKQHVMSMFNNQPIKEFPIGTVIRIETPTKKMKAAYMVVTAKLNSHGRGIPSHDDLKQGLAFVWEYISTSGAREPLVIPIMGSGRHRINVNRFELMHDIVESFLQAIHHNKFTEELTLVIHPDSFLRHEYSLDDMEEYLRYMCKFGSMV</sequence>
<keyword evidence="4" id="KW-1185">Reference proteome</keyword>
<feature type="domain" description="Thoeris protein ThsA Macro" evidence="2">
    <location>
        <begin position="89"/>
        <end position="267"/>
    </location>
</feature>
<protein>
    <recommendedName>
        <fullName evidence="2">Thoeris protein ThsA Macro domain-containing protein</fullName>
    </recommendedName>
</protein>
<organism evidence="3 4">
    <name type="scientific">Paenibacillus terrae</name>
    <dbReference type="NCBI Taxonomy" id="159743"/>
    <lineage>
        <taxon>Bacteria</taxon>
        <taxon>Bacillati</taxon>
        <taxon>Bacillota</taxon>
        <taxon>Bacilli</taxon>
        <taxon>Bacillales</taxon>
        <taxon>Paenibacillaceae</taxon>
        <taxon>Paenibacillus</taxon>
    </lineage>
</organism>
<reference evidence="3 4" key="1">
    <citation type="submission" date="2014-11" db="EMBL/GenBank/DDBJ databases">
        <title>Draft Genome Sequences of Paenibacillus polymyxa NRRL B-30509 and Paenibacillus terrae NRRL B-30644, Strains from a Poultry Environment that Produce Tridecaptin A and Paenicidins.</title>
        <authorList>
            <person name="van Belkum M.J."/>
            <person name="Lohans C.T."/>
            <person name="Vederas J.C."/>
        </authorList>
    </citation>
    <scope>NUCLEOTIDE SEQUENCE [LARGE SCALE GENOMIC DNA]</scope>
    <source>
        <strain evidence="3 4">NRRL B-30644</strain>
    </source>
</reference>
<keyword evidence="1" id="KW-0472">Membrane</keyword>
<comment type="caution">
    <text evidence="3">The sequence shown here is derived from an EMBL/GenBank/DDBJ whole genome shotgun (WGS) entry which is preliminary data.</text>
</comment>
<gene>
    <name evidence="3" type="ORF">QD47_29025</name>
</gene>
<feature type="transmembrane region" description="Helical" evidence="1">
    <location>
        <begin position="50"/>
        <end position="71"/>
    </location>
</feature>
<dbReference type="Pfam" id="PF20016">
    <property type="entry name" value="ThsA_Macro"/>
    <property type="match status" value="1"/>
</dbReference>
<dbReference type="RefSeq" id="WP_044649390.1">
    <property type="nucleotide sequence ID" value="NZ_JTHP01000140.1"/>
</dbReference>
<accession>A0A0D7WUB2</accession>
<dbReference type="PATRIC" id="fig|159743.3.peg.6472"/>
<proteinExistence type="predicted"/>
<name>A0A0D7WUB2_9BACL</name>
<dbReference type="InterPro" id="IPR045535">
    <property type="entry name" value="ThsA_Macro"/>
</dbReference>
<evidence type="ECO:0000313" key="4">
    <source>
        <dbReference type="Proteomes" id="UP000032534"/>
    </source>
</evidence>
<feature type="transmembrane region" description="Helical" evidence="1">
    <location>
        <begin position="20"/>
        <end position="38"/>
    </location>
</feature>
<dbReference type="OrthoDB" id="2606558at2"/>
<evidence type="ECO:0000313" key="3">
    <source>
        <dbReference type="EMBL" id="KJD42303.1"/>
    </source>
</evidence>
<evidence type="ECO:0000256" key="1">
    <source>
        <dbReference type="SAM" id="Phobius"/>
    </source>
</evidence>
<evidence type="ECO:0000259" key="2">
    <source>
        <dbReference type="Pfam" id="PF20016"/>
    </source>
</evidence>
<keyword evidence="1" id="KW-0812">Transmembrane</keyword>
<dbReference type="AlphaFoldDB" id="A0A0D7WUB2"/>
<dbReference type="Proteomes" id="UP000032534">
    <property type="component" value="Unassembled WGS sequence"/>
</dbReference>
<dbReference type="EMBL" id="JTHP01000140">
    <property type="protein sequence ID" value="KJD42303.1"/>
    <property type="molecule type" value="Genomic_DNA"/>
</dbReference>